<name>A0A1F6T9H4_9PROT</name>
<dbReference type="EMBL" id="MFSS01000116">
    <property type="protein sequence ID" value="OGI41778.1"/>
    <property type="molecule type" value="Genomic_DNA"/>
</dbReference>
<feature type="transmembrane region" description="Helical" evidence="1">
    <location>
        <begin position="20"/>
        <end position="38"/>
    </location>
</feature>
<dbReference type="InterPro" id="IPR009883">
    <property type="entry name" value="YgfX"/>
</dbReference>
<evidence type="ECO:0000313" key="3">
    <source>
        <dbReference type="Proteomes" id="UP000177925"/>
    </source>
</evidence>
<keyword evidence="1" id="KW-1133">Transmembrane helix</keyword>
<protein>
    <recommendedName>
        <fullName evidence="4">Toxin CptA</fullName>
    </recommendedName>
</protein>
<evidence type="ECO:0000256" key="1">
    <source>
        <dbReference type="SAM" id="Phobius"/>
    </source>
</evidence>
<dbReference type="Proteomes" id="UP000177925">
    <property type="component" value="Unassembled WGS sequence"/>
</dbReference>
<comment type="caution">
    <text evidence="2">The sequence shown here is derived from an EMBL/GenBank/DDBJ whole genome shotgun (WGS) entry which is preliminary data.</text>
</comment>
<dbReference type="STRING" id="1817758.A2150_01370"/>
<dbReference type="Pfam" id="PF07254">
    <property type="entry name" value="Cpta_toxin"/>
    <property type="match status" value="1"/>
</dbReference>
<gene>
    <name evidence="2" type="ORF">A2150_01370</name>
</gene>
<reference evidence="2 3" key="1">
    <citation type="journal article" date="2016" name="Nat. Commun.">
        <title>Thousands of microbial genomes shed light on interconnected biogeochemical processes in an aquifer system.</title>
        <authorList>
            <person name="Anantharaman K."/>
            <person name="Brown C.T."/>
            <person name="Hug L.A."/>
            <person name="Sharon I."/>
            <person name="Castelle C.J."/>
            <person name="Probst A.J."/>
            <person name="Thomas B.C."/>
            <person name="Singh A."/>
            <person name="Wilkins M.J."/>
            <person name="Karaoz U."/>
            <person name="Brodie E.L."/>
            <person name="Williams K.H."/>
            <person name="Hubbard S.S."/>
            <person name="Banfield J.F."/>
        </authorList>
    </citation>
    <scope>NUCLEOTIDE SEQUENCE [LARGE SCALE GENOMIC DNA]</scope>
</reference>
<dbReference type="AlphaFoldDB" id="A0A1F6T9H4"/>
<evidence type="ECO:0000313" key="2">
    <source>
        <dbReference type="EMBL" id="OGI41778.1"/>
    </source>
</evidence>
<keyword evidence="1" id="KW-0472">Membrane</keyword>
<sequence>MLTAAHLGAVWLTMLLPWPIWLQGLLAGGIVASAVHALRRHAWRRARAAAIGLEIDTDGDYSVRRVAGDWLACRYVESFVSPWLVIVRVIPAGRRRPVSVLVAVDAVAAEEFRELRARLHFQTPTTASQGS</sequence>
<proteinExistence type="predicted"/>
<evidence type="ECO:0008006" key="4">
    <source>
        <dbReference type="Google" id="ProtNLM"/>
    </source>
</evidence>
<accession>A0A1F6T9H4</accession>
<keyword evidence="1" id="KW-0812">Transmembrane</keyword>
<organism evidence="2 3">
    <name type="scientific">Candidatus Muproteobacteria bacterium RBG_16_64_11</name>
    <dbReference type="NCBI Taxonomy" id="1817758"/>
    <lineage>
        <taxon>Bacteria</taxon>
        <taxon>Pseudomonadati</taxon>
        <taxon>Pseudomonadota</taxon>
        <taxon>Candidatus Muproteobacteria</taxon>
    </lineage>
</organism>